<evidence type="ECO:0008006" key="3">
    <source>
        <dbReference type="Google" id="ProtNLM"/>
    </source>
</evidence>
<dbReference type="RefSeq" id="WP_002705307.1">
    <property type="nucleotide sequence ID" value="NZ_AAWS01000078.1"/>
</dbReference>
<dbReference type="Proteomes" id="UP000004095">
    <property type="component" value="Unassembled WGS sequence"/>
</dbReference>
<accession>A1ZZJ0</accession>
<reference evidence="1 2" key="1">
    <citation type="submission" date="2007-01" db="EMBL/GenBank/DDBJ databases">
        <authorList>
            <person name="Haygood M."/>
            <person name="Podell S."/>
            <person name="Anderson C."/>
            <person name="Hopkinson B."/>
            <person name="Roe K."/>
            <person name="Barbeau K."/>
            <person name="Gaasterland T."/>
            <person name="Ferriera S."/>
            <person name="Johnson J."/>
            <person name="Kravitz S."/>
            <person name="Beeson K."/>
            <person name="Sutton G."/>
            <person name="Rogers Y.-H."/>
            <person name="Friedman R."/>
            <person name="Frazier M."/>
            <person name="Venter J.C."/>
        </authorList>
    </citation>
    <scope>NUCLEOTIDE SEQUENCE [LARGE SCALE GENOMIC DNA]</scope>
    <source>
        <strain evidence="1 2">ATCC 23134</strain>
    </source>
</reference>
<proteinExistence type="predicted"/>
<dbReference type="AlphaFoldDB" id="A1ZZJ0"/>
<dbReference type="EMBL" id="AAWS01000078">
    <property type="protein sequence ID" value="EAY24185.1"/>
    <property type="molecule type" value="Genomic_DNA"/>
</dbReference>
<evidence type="ECO:0000313" key="2">
    <source>
        <dbReference type="Proteomes" id="UP000004095"/>
    </source>
</evidence>
<evidence type="ECO:0000313" key="1">
    <source>
        <dbReference type="EMBL" id="EAY24185.1"/>
    </source>
</evidence>
<gene>
    <name evidence="1" type="ORF">M23134_01773</name>
</gene>
<name>A1ZZJ0_MICM2</name>
<comment type="caution">
    <text evidence="1">The sequence shown here is derived from an EMBL/GenBank/DDBJ whole genome shotgun (WGS) entry which is preliminary data.</text>
</comment>
<protein>
    <recommendedName>
        <fullName evidence="3">STAS/SEC14 domain-containing protein</fullName>
    </recommendedName>
</protein>
<organism evidence="1 2">
    <name type="scientific">Microscilla marina ATCC 23134</name>
    <dbReference type="NCBI Taxonomy" id="313606"/>
    <lineage>
        <taxon>Bacteria</taxon>
        <taxon>Pseudomonadati</taxon>
        <taxon>Bacteroidota</taxon>
        <taxon>Cytophagia</taxon>
        <taxon>Cytophagales</taxon>
        <taxon>Microscillaceae</taxon>
        <taxon>Microscilla</taxon>
    </lineage>
</organism>
<keyword evidence="2" id="KW-1185">Reference proteome</keyword>
<sequence length="140" mass="16733">MQMIELFNNRFQKFYYDSNRSFFINVWKPDSQLLGERSYKKEQMILWNTIRKVRPRFVVSDSTDFLYAIDPVEQDWVASEIDRLIADVHLERLAIVLSLDFLALLTIKQTIEEGRFKNITRFFDNTKDAEEWLFHGSQAA</sequence>